<accession>A0A5Q4YVE8</accession>
<evidence type="ECO:0000313" key="1">
    <source>
        <dbReference type="EMBL" id="VVD28656.1"/>
    </source>
</evidence>
<dbReference type="EMBL" id="LR699553">
    <property type="protein sequence ID" value="VVD28656.1"/>
    <property type="molecule type" value="Genomic_DNA"/>
</dbReference>
<organism evidence="1 2">
    <name type="scientific">Paraburkholderia dioscoreae</name>
    <dbReference type="NCBI Taxonomy" id="2604047"/>
    <lineage>
        <taxon>Bacteria</taxon>
        <taxon>Pseudomonadati</taxon>
        <taxon>Pseudomonadota</taxon>
        <taxon>Betaproteobacteria</taxon>
        <taxon>Burkholderiales</taxon>
        <taxon>Burkholderiaceae</taxon>
        <taxon>Paraburkholderia</taxon>
    </lineage>
</organism>
<dbReference type="AlphaFoldDB" id="A0A5Q4YVE8"/>
<name>A0A5Q4YVE8_9BURK</name>
<reference evidence="1 2" key="1">
    <citation type="submission" date="2019-08" db="EMBL/GenBank/DDBJ databases">
        <authorList>
            <person name="Herpell B J."/>
        </authorList>
    </citation>
    <scope>NUCLEOTIDE SEQUENCE [LARGE SCALE GENOMIC DNA]</scope>
    <source>
        <strain evidence="2">Msb3</strain>
    </source>
</reference>
<gene>
    <name evidence="1" type="ORF">PDMSB3_2200</name>
</gene>
<proteinExistence type="predicted"/>
<dbReference type="Proteomes" id="UP000325811">
    <property type="component" value="Chromosome I"/>
</dbReference>
<keyword evidence="2" id="KW-1185">Reference proteome</keyword>
<sequence>MQRLRASNSKSIRFVPTYFIRAHFIQCPKRWLTAPKAHAERVAHTNARNVTPIRVNADRLNRATFPRRRLYPLPGRCSCCLHRARHR</sequence>
<dbReference type="KEGG" id="pdio:PDMSB3_2200"/>
<evidence type="ECO:0000313" key="2">
    <source>
        <dbReference type="Proteomes" id="UP000325811"/>
    </source>
</evidence>
<protein>
    <submittedName>
        <fullName evidence="1">Uncharacterized protein</fullName>
    </submittedName>
</protein>